<sequence length="244" mass="26917">MLRRTFIAFSLLAFAATSQAADYNCAVTPKDDIFMTPDSVQVVGQSGDLKITPNGDVTLNGKNVVLTAEQQQQALRYQSAIRQDLPWIKKESEQKLSASRKSLDKVVAKVVGNESNIRNRLTKLEKDLNGQIDQIIETRPNGYVFHHQGIKKVEASGRQLVNESLGGILQDSINEMGRKQLMAGGDTNALLQGMLGGLGGLQQEIEGEWKNQENSFQQFGQQVCTKVTSLEQQRISLLNSIKAN</sequence>
<dbReference type="OrthoDB" id="7057921at2"/>
<dbReference type="InterPro" id="IPR021307">
    <property type="entry name" value="DUF2884"/>
</dbReference>
<dbReference type="RefSeq" id="WP_112836296.1">
    <property type="nucleotide sequence ID" value="NZ_JAOXBK010000011.1"/>
</dbReference>
<dbReference type="Proteomes" id="UP000255129">
    <property type="component" value="Unassembled WGS sequence"/>
</dbReference>
<proteinExistence type="predicted"/>
<evidence type="ECO:0000256" key="1">
    <source>
        <dbReference type="SAM" id="SignalP"/>
    </source>
</evidence>
<keyword evidence="1" id="KW-0732">Signal</keyword>
<dbReference type="Pfam" id="PF11101">
    <property type="entry name" value="DUF2884"/>
    <property type="match status" value="1"/>
</dbReference>
<dbReference type="NCBIfam" id="NF007913">
    <property type="entry name" value="PRK10626.1"/>
    <property type="match status" value="1"/>
</dbReference>
<dbReference type="AlphaFoldDB" id="A0A379G0Y0"/>
<accession>A0A379G0Y0</accession>
<dbReference type="EMBL" id="UGUA01000002">
    <property type="protein sequence ID" value="SUC34679.1"/>
    <property type="molecule type" value="Genomic_DNA"/>
</dbReference>
<dbReference type="GeneID" id="93420388"/>
<organism evidence="2 3">
    <name type="scientific">Providencia rustigianii</name>
    <dbReference type="NCBI Taxonomy" id="158850"/>
    <lineage>
        <taxon>Bacteria</taxon>
        <taxon>Pseudomonadati</taxon>
        <taxon>Pseudomonadota</taxon>
        <taxon>Gammaproteobacteria</taxon>
        <taxon>Enterobacterales</taxon>
        <taxon>Morganellaceae</taxon>
        <taxon>Providencia</taxon>
    </lineage>
</organism>
<evidence type="ECO:0000313" key="2">
    <source>
        <dbReference type="EMBL" id="SUC34679.1"/>
    </source>
</evidence>
<name>A0A379G0Y0_9GAMM</name>
<protein>
    <submittedName>
        <fullName evidence="2">Protein of uncharacterized function (DUF2884)</fullName>
    </submittedName>
</protein>
<feature type="signal peptide" evidence="1">
    <location>
        <begin position="1"/>
        <end position="20"/>
    </location>
</feature>
<feature type="chain" id="PRO_5017003549" evidence="1">
    <location>
        <begin position="21"/>
        <end position="244"/>
    </location>
</feature>
<evidence type="ECO:0000313" key="3">
    <source>
        <dbReference type="Proteomes" id="UP000255129"/>
    </source>
</evidence>
<gene>
    <name evidence="2" type="ORF">NCTC12026_01028</name>
</gene>
<reference evidence="2 3" key="1">
    <citation type="submission" date="2018-06" db="EMBL/GenBank/DDBJ databases">
        <authorList>
            <consortium name="Pathogen Informatics"/>
            <person name="Doyle S."/>
        </authorList>
    </citation>
    <scope>NUCLEOTIDE SEQUENCE [LARGE SCALE GENOMIC DNA]</scope>
    <source>
        <strain evidence="2 3">NCTC12026</strain>
    </source>
</reference>